<keyword evidence="25" id="KW-1185">Reference proteome</keyword>
<dbReference type="PANTHER" id="PTHR21022:SF19">
    <property type="entry name" value="PREPHENATE DEHYDRATASE-RELATED"/>
    <property type="match status" value="1"/>
</dbReference>
<evidence type="ECO:0000256" key="15">
    <source>
        <dbReference type="ARBA" id="ARBA00023268"/>
    </source>
</evidence>
<dbReference type="InterPro" id="IPR036263">
    <property type="entry name" value="Chorismate_II_sf"/>
</dbReference>
<sequence length="357" mass="39541">MKTNLAVVRKNIDKTDREIARLLNKRARLALDVGKVKGKTGKAVYVPSREKEVLKNVLSALKKSKPVLSLQAIEDIYTEIISACRNLETPTKIAFLGPWATFTHQAAMKKFGSSGNFVPCATPGEVLDDVEKGRSDFGVVPVENSNEGSVNVTLDMLVETELAVCGEISLKIEQCFLVKDPKAKILRIYSHSHALAQCRTWLLRNYPDAELISVSSTAEAAKMAVKETHAAAVASEAAAKIYDLFVIEKGIQDSKQNFTRFFVIGKIAARPSGKDKTSLVFMIKDKPGALHKILESFEKNKINLTKIQSRPTKKKAWEYMFFVDLEGHVEDKNVAKAIKALKDESIFVKILGSYPVN</sequence>
<dbReference type="GO" id="GO:0004664">
    <property type="term" value="F:prephenate dehydratase activity"/>
    <property type="evidence" value="ECO:0007669"/>
    <property type="project" value="UniProtKB-EC"/>
</dbReference>
<evidence type="ECO:0000256" key="20">
    <source>
        <dbReference type="SAM" id="Coils"/>
    </source>
</evidence>
<dbReference type="SUPFAM" id="SSF55021">
    <property type="entry name" value="ACT-like"/>
    <property type="match status" value="1"/>
</dbReference>
<comment type="function">
    <text evidence="2">Catalyzes the Claisen rearrangement of chorismate to prephenate and the decarboxylation/dehydration of prephenate to phenylpyruvate.</text>
</comment>
<dbReference type="PANTHER" id="PTHR21022">
    <property type="entry name" value="PREPHENATE DEHYDRATASE P PROTEIN"/>
    <property type="match status" value="1"/>
</dbReference>
<feature type="domain" description="ACT" evidence="23">
    <location>
        <begin position="278"/>
        <end position="355"/>
    </location>
</feature>
<keyword evidence="9" id="KW-0963">Cytoplasm</keyword>
<reference evidence="24 25" key="1">
    <citation type="submission" date="2014-09" db="EMBL/GenBank/DDBJ databases">
        <title>Complete genome sequence of Endomicrobium proavitum.</title>
        <authorList>
            <person name="Zheng H."/>
        </authorList>
    </citation>
    <scope>NUCLEOTIDE SEQUENCE [LARGE SCALE GENOMIC DNA]</scope>
    <source>
        <strain evidence="24 25">Rsa215</strain>
    </source>
</reference>
<evidence type="ECO:0000256" key="4">
    <source>
        <dbReference type="ARBA" id="ARBA00004741"/>
    </source>
</evidence>
<accession>A0A0G3WMD5</accession>
<dbReference type="Gene3D" id="3.30.70.260">
    <property type="match status" value="1"/>
</dbReference>
<comment type="subcellular location">
    <subcellularLocation>
        <location evidence="3">Cytoplasm</location>
    </subcellularLocation>
</comment>
<dbReference type="Proteomes" id="UP000035337">
    <property type="component" value="Chromosome"/>
</dbReference>
<evidence type="ECO:0000256" key="6">
    <source>
        <dbReference type="ARBA" id="ARBA00012404"/>
    </source>
</evidence>
<feature type="domain" description="Chorismate mutase" evidence="21">
    <location>
        <begin position="1"/>
        <end position="92"/>
    </location>
</feature>
<dbReference type="InterPro" id="IPR002912">
    <property type="entry name" value="ACT_dom"/>
</dbReference>
<dbReference type="Gene3D" id="3.40.190.10">
    <property type="entry name" value="Periplasmic binding protein-like II"/>
    <property type="match status" value="2"/>
</dbReference>
<dbReference type="EC" id="4.2.1.51" evidence="7"/>
<dbReference type="InterPro" id="IPR008242">
    <property type="entry name" value="Chor_mutase/pphenate_deHydtase"/>
</dbReference>
<dbReference type="UniPathway" id="UPA00121">
    <property type="reaction ID" value="UER00345"/>
</dbReference>
<evidence type="ECO:0000256" key="5">
    <source>
        <dbReference type="ARBA" id="ARBA00004817"/>
    </source>
</evidence>
<evidence type="ECO:0000256" key="10">
    <source>
        <dbReference type="ARBA" id="ARBA00022605"/>
    </source>
</evidence>
<dbReference type="RefSeq" id="WP_052571385.1">
    <property type="nucleotide sequence ID" value="NZ_CP009498.1"/>
</dbReference>
<dbReference type="SUPFAM" id="SSF48600">
    <property type="entry name" value="Chorismate mutase II"/>
    <property type="match status" value="1"/>
</dbReference>
<dbReference type="GO" id="GO:0005737">
    <property type="term" value="C:cytoplasm"/>
    <property type="evidence" value="ECO:0007669"/>
    <property type="project" value="UniProtKB-SubCell"/>
</dbReference>
<protein>
    <recommendedName>
        <fullName evidence="8">Bifunctional chorismate mutase/prephenate dehydratase</fullName>
        <ecNumber evidence="7">4.2.1.51</ecNumber>
        <ecNumber evidence="6">5.4.99.5</ecNumber>
    </recommendedName>
    <alternativeName>
        <fullName evidence="17">Chorismate mutase-prephenate dehydratase</fullName>
    </alternativeName>
    <alternativeName>
        <fullName evidence="16">p-protein</fullName>
    </alternativeName>
</protein>
<organism evidence="24 25">
    <name type="scientific">Endomicrobium proavitum</name>
    <dbReference type="NCBI Taxonomy" id="1408281"/>
    <lineage>
        <taxon>Bacteria</taxon>
        <taxon>Pseudomonadati</taxon>
        <taxon>Elusimicrobiota</taxon>
        <taxon>Endomicrobiia</taxon>
        <taxon>Endomicrobiales</taxon>
        <taxon>Endomicrobiaceae</taxon>
        <taxon>Endomicrobium</taxon>
    </lineage>
</organism>
<evidence type="ECO:0000256" key="12">
    <source>
        <dbReference type="ARBA" id="ARBA00023222"/>
    </source>
</evidence>
<dbReference type="SUPFAM" id="SSF53850">
    <property type="entry name" value="Periplasmic binding protein-like II"/>
    <property type="match status" value="1"/>
</dbReference>
<dbReference type="GO" id="GO:0046417">
    <property type="term" value="P:chorismate metabolic process"/>
    <property type="evidence" value="ECO:0007669"/>
    <property type="project" value="InterPro"/>
</dbReference>
<dbReference type="CDD" id="cd04905">
    <property type="entry name" value="ACT_CM-PDT"/>
    <property type="match status" value="1"/>
</dbReference>
<comment type="catalytic activity">
    <reaction evidence="18">
        <text>prephenate + H(+) = 3-phenylpyruvate + CO2 + H2O</text>
        <dbReference type="Rhea" id="RHEA:21648"/>
        <dbReference type="ChEBI" id="CHEBI:15377"/>
        <dbReference type="ChEBI" id="CHEBI:15378"/>
        <dbReference type="ChEBI" id="CHEBI:16526"/>
        <dbReference type="ChEBI" id="CHEBI:18005"/>
        <dbReference type="ChEBI" id="CHEBI:29934"/>
        <dbReference type="EC" id="4.2.1.51"/>
    </reaction>
</comment>
<evidence type="ECO:0000256" key="18">
    <source>
        <dbReference type="ARBA" id="ARBA00047848"/>
    </source>
</evidence>
<dbReference type="GO" id="GO:0004106">
    <property type="term" value="F:chorismate mutase activity"/>
    <property type="evidence" value="ECO:0007669"/>
    <property type="project" value="UniProtKB-EC"/>
</dbReference>
<dbReference type="SMART" id="SM00830">
    <property type="entry name" value="CM_2"/>
    <property type="match status" value="1"/>
</dbReference>
<evidence type="ECO:0000313" key="25">
    <source>
        <dbReference type="Proteomes" id="UP000035337"/>
    </source>
</evidence>
<evidence type="ECO:0000256" key="16">
    <source>
        <dbReference type="ARBA" id="ARBA00031175"/>
    </source>
</evidence>
<dbReference type="PROSITE" id="PS51671">
    <property type="entry name" value="ACT"/>
    <property type="match status" value="1"/>
</dbReference>
<dbReference type="Pfam" id="PF01817">
    <property type="entry name" value="CM_2"/>
    <property type="match status" value="1"/>
</dbReference>
<evidence type="ECO:0000256" key="9">
    <source>
        <dbReference type="ARBA" id="ARBA00022490"/>
    </source>
</evidence>
<dbReference type="EC" id="5.4.99.5" evidence="6"/>
<dbReference type="InterPro" id="IPR001086">
    <property type="entry name" value="Preph_deHydtase"/>
</dbReference>
<dbReference type="FunFam" id="3.30.70.260:FF:000012">
    <property type="entry name" value="Prephenate dehydratase"/>
    <property type="match status" value="1"/>
</dbReference>
<dbReference type="PROSITE" id="PS51168">
    <property type="entry name" value="CHORISMATE_MUT_2"/>
    <property type="match status" value="1"/>
</dbReference>
<evidence type="ECO:0000256" key="1">
    <source>
        <dbReference type="ARBA" id="ARBA00000824"/>
    </source>
</evidence>
<evidence type="ECO:0000256" key="11">
    <source>
        <dbReference type="ARBA" id="ARBA00023141"/>
    </source>
</evidence>
<evidence type="ECO:0000256" key="8">
    <source>
        <dbReference type="ARBA" id="ARBA00014401"/>
    </source>
</evidence>
<name>A0A0G3WMD5_9BACT</name>
<keyword evidence="15" id="KW-0511">Multifunctional enzyme</keyword>
<evidence type="ECO:0000256" key="14">
    <source>
        <dbReference type="ARBA" id="ARBA00023239"/>
    </source>
</evidence>
<dbReference type="PROSITE" id="PS51171">
    <property type="entry name" value="PREPHENATE_DEHYDR_3"/>
    <property type="match status" value="1"/>
</dbReference>
<dbReference type="InterPro" id="IPR045865">
    <property type="entry name" value="ACT-like_dom_sf"/>
</dbReference>
<evidence type="ECO:0000256" key="17">
    <source>
        <dbReference type="ARBA" id="ARBA00031520"/>
    </source>
</evidence>
<dbReference type="CDD" id="cd13630">
    <property type="entry name" value="PBP2_PDT_1"/>
    <property type="match status" value="1"/>
</dbReference>
<evidence type="ECO:0000259" key="22">
    <source>
        <dbReference type="PROSITE" id="PS51171"/>
    </source>
</evidence>
<evidence type="ECO:0000259" key="21">
    <source>
        <dbReference type="PROSITE" id="PS51168"/>
    </source>
</evidence>
<dbReference type="GO" id="GO:0009094">
    <property type="term" value="P:L-phenylalanine biosynthetic process"/>
    <property type="evidence" value="ECO:0007669"/>
    <property type="project" value="UniProtKB-UniPathway"/>
</dbReference>
<dbReference type="EMBL" id="CP009498">
    <property type="protein sequence ID" value="AKL98649.1"/>
    <property type="molecule type" value="Genomic_DNA"/>
</dbReference>
<dbReference type="Pfam" id="PF00800">
    <property type="entry name" value="PDT"/>
    <property type="match status" value="1"/>
</dbReference>
<evidence type="ECO:0000256" key="2">
    <source>
        <dbReference type="ARBA" id="ARBA00002364"/>
    </source>
</evidence>
<dbReference type="InterPro" id="IPR002701">
    <property type="entry name" value="CM_II_prokaryot"/>
</dbReference>
<dbReference type="AlphaFoldDB" id="A0A0G3WMD5"/>
<feature type="coiled-coil region" evidence="20">
    <location>
        <begin position="5"/>
        <end position="32"/>
    </location>
</feature>
<keyword evidence="10" id="KW-0028">Amino-acid biosynthesis</keyword>
<dbReference type="PATRIC" id="fig|1408281.3.peg.1314"/>
<keyword evidence="14" id="KW-0456">Lyase</keyword>
<proteinExistence type="predicted"/>
<evidence type="ECO:0000313" key="24">
    <source>
        <dbReference type="EMBL" id="AKL98649.1"/>
    </source>
</evidence>
<dbReference type="Gene3D" id="1.20.59.10">
    <property type="entry name" value="Chorismate mutase"/>
    <property type="match status" value="1"/>
</dbReference>
<feature type="site" description="Essential for prephenate dehydratase activity" evidence="19">
    <location>
        <position position="259"/>
    </location>
</feature>
<dbReference type="STRING" id="1408281.Epro_1270"/>
<dbReference type="OrthoDB" id="9802281at2"/>
<dbReference type="UniPathway" id="UPA00120">
    <property type="reaction ID" value="UER00203"/>
</dbReference>
<keyword evidence="20" id="KW-0175">Coiled coil</keyword>
<evidence type="ECO:0000256" key="3">
    <source>
        <dbReference type="ARBA" id="ARBA00004496"/>
    </source>
</evidence>
<keyword evidence="11" id="KW-0057">Aromatic amino acid biosynthesis</keyword>
<dbReference type="InterPro" id="IPR036979">
    <property type="entry name" value="CM_dom_sf"/>
</dbReference>
<evidence type="ECO:0000259" key="23">
    <source>
        <dbReference type="PROSITE" id="PS51671"/>
    </source>
</evidence>
<evidence type="ECO:0000256" key="19">
    <source>
        <dbReference type="PIRSR" id="PIRSR001500-2"/>
    </source>
</evidence>
<keyword evidence="13" id="KW-0413">Isomerase</keyword>
<comment type="pathway">
    <text evidence="5">Metabolic intermediate biosynthesis; prephenate biosynthesis; prephenate from chorismate: step 1/1.</text>
</comment>
<comment type="catalytic activity">
    <reaction evidence="1">
        <text>chorismate = prephenate</text>
        <dbReference type="Rhea" id="RHEA:13897"/>
        <dbReference type="ChEBI" id="CHEBI:29748"/>
        <dbReference type="ChEBI" id="CHEBI:29934"/>
        <dbReference type="EC" id="5.4.99.5"/>
    </reaction>
</comment>
<comment type="pathway">
    <text evidence="4">Amino-acid biosynthesis; L-phenylalanine biosynthesis; phenylpyruvate from prephenate: step 1/1.</text>
</comment>
<feature type="domain" description="Prephenate dehydratase" evidence="22">
    <location>
        <begin position="92"/>
        <end position="266"/>
    </location>
</feature>
<keyword evidence="12" id="KW-0584">Phenylalanine biosynthesis</keyword>
<dbReference type="NCBIfam" id="NF008865">
    <property type="entry name" value="PRK11898.1"/>
    <property type="match status" value="1"/>
</dbReference>
<dbReference type="KEGG" id="epo:Epro_1270"/>
<dbReference type="FunFam" id="3.40.190.10:FF:000029">
    <property type="entry name" value="Chorismate mutase/Prephenate dehydratase"/>
    <property type="match status" value="1"/>
</dbReference>
<gene>
    <name evidence="24" type="primary">pheA</name>
    <name evidence="24" type="ORF">Epro_1270</name>
</gene>
<dbReference type="Pfam" id="PF01842">
    <property type="entry name" value="ACT"/>
    <property type="match status" value="1"/>
</dbReference>
<evidence type="ECO:0000256" key="7">
    <source>
        <dbReference type="ARBA" id="ARBA00013147"/>
    </source>
</evidence>
<evidence type="ECO:0000256" key="13">
    <source>
        <dbReference type="ARBA" id="ARBA00023235"/>
    </source>
</evidence>
<dbReference type="PIRSF" id="PIRSF001500">
    <property type="entry name" value="Chor_mut_pdt_Ppr"/>
    <property type="match status" value="1"/>
</dbReference>